<feature type="transmembrane region" description="Helical" evidence="1">
    <location>
        <begin position="36"/>
        <end position="66"/>
    </location>
</feature>
<dbReference type="Gramene" id="OMO51027">
    <property type="protein sequence ID" value="OMO51027"/>
    <property type="gene ID" value="CCACVL1_30056"/>
</dbReference>
<dbReference type="AlphaFoldDB" id="A0A1R3FYY3"/>
<dbReference type="Proteomes" id="UP000188268">
    <property type="component" value="Unassembled WGS sequence"/>
</dbReference>
<keyword evidence="1" id="KW-0472">Membrane</keyword>
<name>A0A1R3FYY3_COCAP</name>
<evidence type="ECO:0000313" key="3">
    <source>
        <dbReference type="Proteomes" id="UP000188268"/>
    </source>
</evidence>
<dbReference type="PANTHER" id="PTHR33133">
    <property type="entry name" value="OS08G0107100 PROTEIN-RELATED"/>
    <property type="match status" value="1"/>
</dbReference>
<protein>
    <submittedName>
        <fullName evidence="2">Uncharacterized protein</fullName>
    </submittedName>
</protein>
<organism evidence="2 3">
    <name type="scientific">Corchorus capsularis</name>
    <name type="common">Jute</name>
    <dbReference type="NCBI Taxonomy" id="210143"/>
    <lineage>
        <taxon>Eukaryota</taxon>
        <taxon>Viridiplantae</taxon>
        <taxon>Streptophyta</taxon>
        <taxon>Embryophyta</taxon>
        <taxon>Tracheophyta</taxon>
        <taxon>Spermatophyta</taxon>
        <taxon>Magnoliopsida</taxon>
        <taxon>eudicotyledons</taxon>
        <taxon>Gunneridae</taxon>
        <taxon>Pentapetalae</taxon>
        <taxon>rosids</taxon>
        <taxon>malvids</taxon>
        <taxon>Malvales</taxon>
        <taxon>Malvaceae</taxon>
        <taxon>Grewioideae</taxon>
        <taxon>Apeibeae</taxon>
        <taxon>Corchorus</taxon>
    </lineage>
</organism>
<dbReference type="PANTHER" id="PTHR33133:SF21">
    <property type="entry name" value="TRANSMEMBRANE PROTEIN"/>
    <property type="match status" value="1"/>
</dbReference>
<gene>
    <name evidence="2" type="ORF">CCACVL1_30056</name>
</gene>
<sequence length="170" mass="19145">MKGAERVFVTSLCSYALFLLYVQFPQLFAAAFRNHPWLSLAILVIGTAFEVYFMGVLGLGLVVAALEDKYGLEAIRFGSELMAGTGRRLCWWSVTCMLVAVSGWIGNQFEKLTDGEDFLKKGLWTLVMRWETAGLLWFYGVAVIWSFIVTTVFYCGCKKRLDFSGVINCE</sequence>
<feature type="transmembrane region" description="Helical" evidence="1">
    <location>
        <begin position="136"/>
        <end position="155"/>
    </location>
</feature>
<accession>A0A1R3FYY3</accession>
<dbReference type="EMBL" id="AWWV01015974">
    <property type="protein sequence ID" value="OMO51027.1"/>
    <property type="molecule type" value="Genomic_DNA"/>
</dbReference>
<reference evidence="2 3" key="1">
    <citation type="submission" date="2013-09" db="EMBL/GenBank/DDBJ databases">
        <title>Corchorus capsularis genome sequencing.</title>
        <authorList>
            <person name="Alam M."/>
            <person name="Haque M.S."/>
            <person name="Islam M.S."/>
            <person name="Emdad E.M."/>
            <person name="Islam M.M."/>
            <person name="Ahmed B."/>
            <person name="Halim A."/>
            <person name="Hossen Q.M.M."/>
            <person name="Hossain M.Z."/>
            <person name="Ahmed R."/>
            <person name="Khan M.M."/>
            <person name="Islam R."/>
            <person name="Rashid M.M."/>
            <person name="Khan S.A."/>
            <person name="Rahman M.S."/>
            <person name="Alam M."/>
        </authorList>
    </citation>
    <scope>NUCLEOTIDE SEQUENCE [LARGE SCALE GENOMIC DNA]</scope>
    <source>
        <strain evidence="3">cv. CVL-1</strain>
        <tissue evidence="2">Whole seedling</tissue>
    </source>
</reference>
<comment type="caution">
    <text evidence="2">The sequence shown here is derived from an EMBL/GenBank/DDBJ whole genome shotgun (WGS) entry which is preliminary data.</text>
</comment>
<keyword evidence="1" id="KW-1133">Transmembrane helix</keyword>
<feature type="transmembrane region" description="Helical" evidence="1">
    <location>
        <begin position="89"/>
        <end position="106"/>
    </location>
</feature>
<feature type="transmembrane region" description="Helical" evidence="1">
    <location>
        <begin position="7"/>
        <end position="24"/>
    </location>
</feature>
<keyword evidence="3" id="KW-1185">Reference proteome</keyword>
<dbReference type="OrthoDB" id="991571at2759"/>
<keyword evidence="1" id="KW-0812">Transmembrane</keyword>
<proteinExistence type="predicted"/>
<evidence type="ECO:0000313" key="2">
    <source>
        <dbReference type="EMBL" id="OMO51027.1"/>
    </source>
</evidence>
<evidence type="ECO:0000256" key="1">
    <source>
        <dbReference type="SAM" id="Phobius"/>
    </source>
</evidence>
<dbReference type="OMA" id="SISEGWA"/>